<evidence type="ECO:0000313" key="1">
    <source>
        <dbReference type="EMBL" id="KAK4008125.1"/>
    </source>
</evidence>
<protein>
    <submittedName>
        <fullName evidence="1">Uncharacterized protein</fullName>
    </submittedName>
</protein>
<evidence type="ECO:0000313" key="2">
    <source>
        <dbReference type="Proteomes" id="UP001234178"/>
    </source>
</evidence>
<gene>
    <name evidence="1" type="ORF">OUZ56_013279</name>
</gene>
<keyword evidence="2" id="KW-1185">Reference proteome</keyword>
<dbReference type="Proteomes" id="UP001234178">
    <property type="component" value="Unassembled WGS sequence"/>
</dbReference>
<proteinExistence type="predicted"/>
<reference evidence="1 2" key="1">
    <citation type="journal article" date="2023" name="Nucleic Acids Res.">
        <title>The hologenome of Daphnia magna reveals possible DNA methylation and microbiome-mediated evolution of the host genome.</title>
        <authorList>
            <person name="Chaturvedi A."/>
            <person name="Li X."/>
            <person name="Dhandapani V."/>
            <person name="Marshall H."/>
            <person name="Kissane S."/>
            <person name="Cuenca-Cambronero M."/>
            <person name="Asole G."/>
            <person name="Calvet F."/>
            <person name="Ruiz-Romero M."/>
            <person name="Marangio P."/>
            <person name="Guigo R."/>
            <person name="Rago D."/>
            <person name="Mirbahai L."/>
            <person name="Eastwood N."/>
            <person name="Colbourne J.K."/>
            <person name="Zhou J."/>
            <person name="Mallon E."/>
            <person name="Orsini L."/>
        </authorList>
    </citation>
    <scope>NUCLEOTIDE SEQUENCE [LARGE SCALE GENOMIC DNA]</scope>
    <source>
        <strain evidence="1">LRV0_1</strain>
    </source>
</reference>
<accession>A0ABQ9Z6N2</accession>
<organism evidence="1 2">
    <name type="scientific">Daphnia magna</name>
    <dbReference type="NCBI Taxonomy" id="35525"/>
    <lineage>
        <taxon>Eukaryota</taxon>
        <taxon>Metazoa</taxon>
        <taxon>Ecdysozoa</taxon>
        <taxon>Arthropoda</taxon>
        <taxon>Crustacea</taxon>
        <taxon>Branchiopoda</taxon>
        <taxon>Diplostraca</taxon>
        <taxon>Cladocera</taxon>
        <taxon>Anomopoda</taxon>
        <taxon>Daphniidae</taxon>
        <taxon>Daphnia</taxon>
    </lineage>
</organism>
<sequence length="226" mass="26444">MANRNSNRLINKGCNLKRRKIYHQLNKPLTIMTLKEESRTVDLSYVLFTTLTAYFGPCLWNFLSRKNIVDKTVKQLDIYEMLKVMIAERKNDLHFFSTSEPSDTYNLETSMAGRQSVVHGYYGEISKHWMRSPLEVQVSSLSAPKFLKEENIPQLSGDMNKTEYVEAMKIMVKMYRCVKKFLGPVLRDYNLRNRGQACCDSEIDVQALLFDLLDEWHKNHLTKPNF</sequence>
<comment type="caution">
    <text evidence="1">The sequence shown here is derived from an EMBL/GenBank/DDBJ whole genome shotgun (WGS) entry which is preliminary data.</text>
</comment>
<dbReference type="EMBL" id="JAOYFB010000002">
    <property type="protein sequence ID" value="KAK4008125.1"/>
    <property type="molecule type" value="Genomic_DNA"/>
</dbReference>
<name>A0ABQ9Z6N2_9CRUS</name>